<gene>
    <name evidence="6" type="ORF">K8V16_03950</name>
</gene>
<dbReference type="InterPro" id="IPR003953">
    <property type="entry name" value="FAD-dep_OxRdtase_2_FAD-bd"/>
</dbReference>
<protein>
    <submittedName>
        <fullName evidence="6">FAD-dependent oxidoreductase</fullName>
    </submittedName>
</protein>
<evidence type="ECO:0000256" key="2">
    <source>
        <dbReference type="ARBA" id="ARBA00022630"/>
    </source>
</evidence>
<dbReference type="SUPFAM" id="SSF56425">
    <property type="entry name" value="Succinate dehydrogenase/fumarate reductase flavoprotein, catalytic domain"/>
    <property type="match status" value="1"/>
</dbReference>
<dbReference type="PROSITE" id="PS51318">
    <property type="entry name" value="TAT"/>
    <property type="match status" value="1"/>
</dbReference>
<reference evidence="6" key="1">
    <citation type="journal article" date="2021" name="PeerJ">
        <title>Extensive microbial diversity within the chicken gut microbiome revealed by metagenomics and culture.</title>
        <authorList>
            <person name="Gilroy R."/>
            <person name="Ravi A."/>
            <person name="Getino M."/>
            <person name="Pursley I."/>
            <person name="Horton D.L."/>
            <person name="Alikhan N.F."/>
            <person name="Baker D."/>
            <person name="Gharbi K."/>
            <person name="Hall N."/>
            <person name="Watson M."/>
            <person name="Adriaenssens E.M."/>
            <person name="Foster-Nyarko E."/>
            <person name="Jarju S."/>
            <person name="Secka A."/>
            <person name="Antonio M."/>
            <person name="Oren A."/>
            <person name="Chaudhuri R.R."/>
            <person name="La Ragione R."/>
            <person name="Hildebrand F."/>
            <person name="Pallen M.J."/>
        </authorList>
    </citation>
    <scope>NUCLEOTIDE SEQUENCE</scope>
    <source>
        <strain evidence="6">USAMLcec12-2067</strain>
    </source>
</reference>
<proteinExistence type="predicted"/>
<dbReference type="InterPro" id="IPR036188">
    <property type="entry name" value="FAD/NAD-bd_sf"/>
</dbReference>
<keyword evidence="4" id="KW-0560">Oxidoreductase</keyword>
<sequence>MVKRHSGSQSAAQDPTSARGFSRRAFLKLGAVGAAGAAAAGLAGCAPSGSGGAADGAIGSSEAVIKLTDAMPTWSFMIPPDPVDENEIGETIENDIIVVGGGMSGFTTAVSAAEQGVKVTLFSASSAPISRGGSNYARNSKVMKELGIEPFDPVPFYYHEMRAASFAIDQRKWMLGYNNSEEAMDWMIDIARESGLEVIMERDNTFDLGPNYAHAFSTLGDSSMVSTGQQGAVEALEAKAKEYGVQIVYDTKAEYLEREGDKTGRVTGVVASKMDGSGYVRFKANQAVVLATGDFSSNKEMLAAYCPMVLPLVGYEQGEIDYNTSFNLTGIYGGDGQKMGLWAGAAWQHAYPAAPMMQGAWGGSHEPCGFHMGLNVNMNTERYQREDISAPYSSNHLLSQPQHIAYGIWTANYPQAILDKGHEWYTFGMDYTLPALTPDELVAMWDAGVEDGSYYKADTLDDLADQLGLDAEKLKAVVARYNELCDAGVDEDFHKNPDFLVRIEEDGPFYAAQNYATFMTVMGGLRTSVNMEVCDENDEPIPGLFNVGAMVGDMYANTYNFAIPGNSYGINCLTFGYLLGRDLAAGRLG</sequence>
<dbReference type="GO" id="GO:0033765">
    <property type="term" value="F:steroid dehydrogenase activity, acting on the CH-CH group of donors"/>
    <property type="evidence" value="ECO:0007669"/>
    <property type="project" value="UniProtKB-ARBA"/>
</dbReference>
<keyword evidence="3" id="KW-0274">FAD</keyword>
<dbReference type="AlphaFoldDB" id="A0A9D2VJT0"/>
<evidence type="ECO:0000313" key="7">
    <source>
        <dbReference type="Proteomes" id="UP000789325"/>
    </source>
</evidence>
<dbReference type="Gene3D" id="3.50.50.60">
    <property type="entry name" value="FAD/NAD(P)-binding domain"/>
    <property type="match status" value="1"/>
</dbReference>
<evidence type="ECO:0000256" key="1">
    <source>
        <dbReference type="ARBA" id="ARBA00001974"/>
    </source>
</evidence>
<feature type="domain" description="FAD-dependent oxidoreductase 2 FAD-binding" evidence="5">
    <location>
        <begin position="95"/>
        <end position="558"/>
    </location>
</feature>
<dbReference type="Pfam" id="PF00890">
    <property type="entry name" value="FAD_binding_2"/>
    <property type="match status" value="1"/>
</dbReference>
<organism evidence="6 7">
    <name type="scientific">Rubneribacter badeniensis</name>
    <dbReference type="NCBI Taxonomy" id="2070688"/>
    <lineage>
        <taxon>Bacteria</taxon>
        <taxon>Bacillati</taxon>
        <taxon>Actinomycetota</taxon>
        <taxon>Coriobacteriia</taxon>
        <taxon>Eggerthellales</taxon>
        <taxon>Eggerthellaceae</taxon>
        <taxon>Rubneribacter</taxon>
    </lineage>
</organism>
<comment type="cofactor">
    <cofactor evidence="1">
        <name>FAD</name>
        <dbReference type="ChEBI" id="CHEBI:57692"/>
    </cofactor>
</comment>
<dbReference type="InterPro" id="IPR050315">
    <property type="entry name" value="FAD-oxidoreductase_2"/>
</dbReference>
<evidence type="ECO:0000313" key="6">
    <source>
        <dbReference type="EMBL" id="HJH42929.1"/>
    </source>
</evidence>
<evidence type="ECO:0000259" key="5">
    <source>
        <dbReference type="Pfam" id="PF00890"/>
    </source>
</evidence>
<keyword evidence="2" id="KW-0285">Flavoprotein</keyword>
<dbReference type="EMBL" id="DYZL01000073">
    <property type="protein sequence ID" value="HJH42929.1"/>
    <property type="molecule type" value="Genomic_DNA"/>
</dbReference>
<dbReference type="InterPro" id="IPR006311">
    <property type="entry name" value="TAT_signal"/>
</dbReference>
<dbReference type="SUPFAM" id="SSF51905">
    <property type="entry name" value="FAD/NAD(P)-binding domain"/>
    <property type="match status" value="1"/>
</dbReference>
<evidence type="ECO:0000256" key="4">
    <source>
        <dbReference type="ARBA" id="ARBA00023002"/>
    </source>
</evidence>
<comment type="caution">
    <text evidence="6">The sequence shown here is derived from an EMBL/GenBank/DDBJ whole genome shotgun (WGS) entry which is preliminary data.</text>
</comment>
<dbReference type="PANTHER" id="PTHR43400:SF10">
    <property type="entry name" value="3-OXOSTEROID 1-DEHYDROGENASE"/>
    <property type="match status" value="1"/>
</dbReference>
<dbReference type="PRINTS" id="PR00411">
    <property type="entry name" value="PNDRDTASEI"/>
</dbReference>
<dbReference type="GO" id="GO:0008202">
    <property type="term" value="P:steroid metabolic process"/>
    <property type="evidence" value="ECO:0007669"/>
    <property type="project" value="UniProtKB-ARBA"/>
</dbReference>
<dbReference type="Gene3D" id="3.90.700.10">
    <property type="entry name" value="Succinate dehydrogenase/fumarate reductase flavoprotein, catalytic domain"/>
    <property type="match status" value="1"/>
</dbReference>
<dbReference type="PANTHER" id="PTHR43400">
    <property type="entry name" value="FUMARATE REDUCTASE"/>
    <property type="match status" value="1"/>
</dbReference>
<accession>A0A9D2VJT0</accession>
<name>A0A9D2VJT0_9ACTN</name>
<dbReference type="InterPro" id="IPR027477">
    <property type="entry name" value="Succ_DH/fumarate_Rdtase_cat_sf"/>
</dbReference>
<reference evidence="6" key="2">
    <citation type="submission" date="2021-09" db="EMBL/GenBank/DDBJ databases">
        <authorList>
            <person name="Gilroy R."/>
        </authorList>
    </citation>
    <scope>NUCLEOTIDE SEQUENCE</scope>
    <source>
        <strain evidence="6">USAMLcec12-2067</strain>
    </source>
</reference>
<evidence type="ECO:0000256" key="3">
    <source>
        <dbReference type="ARBA" id="ARBA00022827"/>
    </source>
</evidence>
<dbReference type="Proteomes" id="UP000789325">
    <property type="component" value="Unassembled WGS sequence"/>
</dbReference>